<dbReference type="Proteomes" id="UP000002499">
    <property type="component" value="Unassembled WGS sequence"/>
</dbReference>
<dbReference type="KEGG" id="maw:19251024"/>
<evidence type="ECO:0000313" key="2">
    <source>
        <dbReference type="EMBL" id="EFY87265.1"/>
    </source>
</evidence>
<sequence>MKSTLARFRAKFTGKNVPWVRRIVDQYVAYVEEHHSELKVHKTPYAKFHGDPHASPKTNDPFHASVAFRKKKDFKGSGFSLHVYPDGTVIASKSGFPSLQMPSATAEELGDNAYWLNPQYVQQWKAQNEASSSNQSSSRGGQSSPSRGSSSDKATGKAKASDKAGYQQDPTTGAIYRYLENSAAVYLHPKYQREYYYDEEGTTVWL</sequence>
<dbReference type="OrthoDB" id="5240921at2759"/>
<evidence type="ECO:0000256" key="1">
    <source>
        <dbReference type="SAM" id="MobiDB-lite"/>
    </source>
</evidence>
<dbReference type="OMA" id="PWAEREI"/>
<evidence type="ECO:0000313" key="3">
    <source>
        <dbReference type="Proteomes" id="UP000002499"/>
    </source>
</evidence>
<organism evidence="3">
    <name type="scientific">Metarhizium acridum (strain CQMa 102)</name>
    <dbReference type="NCBI Taxonomy" id="655827"/>
    <lineage>
        <taxon>Eukaryota</taxon>
        <taxon>Fungi</taxon>
        <taxon>Dikarya</taxon>
        <taxon>Ascomycota</taxon>
        <taxon>Pezizomycotina</taxon>
        <taxon>Sordariomycetes</taxon>
        <taxon>Hypocreomycetidae</taxon>
        <taxon>Hypocreales</taxon>
        <taxon>Clavicipitaceae</taxon>
        <taxon>Metarhizium</taxon>
    </lineage>
</organism>
<proteinExistence type="predicted"/>
<dbReference type="HOGENOM" id="CLU_1384439_0_0_1"/>
<gene>
    <name evidence="2" type="ORF">MAC_06713</name>
</gene>
<dbReference type="AlphaFoldDB" id="E9EA15"/>
<keyword evidence="3" id="KW-1185">Reference proteome</keyword>
<feature type="region of interest" description="Disordered" evidence="1">
    <location>
        <begin position="125"/>
        <end position="166"/>
    </location>
</feature>
<accession>E9EA15</accession>
<dbReference type="EMBL" id="GL698530">
    <property type="protein sequence ID" value="EFY87265.1"/>
    <property type="molecule type" value="Genomic_DNA"/>
</dbReference>
<name>E9EA15_METAQ</name>
<reference evidence="2 3" key="1">
    <citation type="journal article" date="2011" name="PLoS Genet.">
        <title>Genome sequencing and comparative transcriptomics of the model entomopathogenic fungi Metarhizium anisopliae and M. acridum.</title>
        <authorList>
            <person name="Gao Q."/>
            <person name="Jin K."/>
            <person name="Ying S.H."/>
            <person name="Zhang Y."/>
            <person name="Xiao G."/>
            <person name="Shang Y."/>
            <person name="Duan Z."/>
            <person name="Hu X."/>
            <person name="Xie X.Q."/>
            <person name="Zhou G."/>
            <person name="Peng G."/>
            <person name="Luo Z."/>
            <person name="Huang W."/>
            <person name="Wang B."/>
            <person name="Fang W."/>
            <person name="Wang S."/>
            <person name="Zhong Y."/>
            <person name="Ma L.J."/>
            <person name="St Leger R.J."/>
            <person name="Zhao G.P."/>
            <person name="Pei Y."/>
            <person name="Feng M.G."/>
            <person name="Xia Y."/>
            <person name="Wang C."/>
        </authorList>
    </citation>
    <scope>NUCLEOTIDE SEQUENCE [LARGE SCALE GENOMIC DNA]</scope>
    <source>
        <strain evidence="2 3">CQMa 102</strain>
    </source>
</reference>
<dbReference type="GeneID" id="19251024"/>
<dbReference type="InParanoid" id="E9EA15"/>
<feature type="compositionally biased region" description="Low complexity" evidence="1">
    <location>
        <begin position="131"/>
        <end position="151"/>
    </location>
</feature>
<protein>
    <submittedName>
        <fullName evidence="2">Uncharacterized protein</fullName>
    </submittedName>
</protein>